<proteinExistence type="predicted"/>
<dbReference type="RefSeq" id="WP_214358034.1">
    <property type="nucleotide sequence ID" value="NZ_JAFEJS010000004.1"/>
</dbReference>
<dbReference type="InterPro" id="IPR000792">
    <property type="entry name" value="Tscrpt_reg_LuxR_C"/>
</dbReference>
<evidence type="ECO:0000256" key="1">
    <source>
        <dbReference type="ARBA" id="ARBA00023015"/>
    </source>
</evidence>
<dbReference type="InterPro" id="IPR001789">
    <property type="entry name" value="Sig_transdc_resp-reg_receiver"/>
</dbReference>
<evidence type="ECO:0000313" key="8">
    <source>
        <dbReference type="Proteomes" id="UP000773064"/>
    </source>
</evidence>
<dbReference type="Proteomes" id="UP000773064">
    <property type="component" value="Unassembled WGS sequence"/>
</dbReference>
<dbReference type="InterPro" id="IPR011006">
    <property type="entry name" value="CheY-like_superfamily"/>
</dbReference>
<evidence type="ECO:0000256" key="2">
    <source>
        <dbReference type="ARBA" id="ARBA00023125"/>
    </source>
</evidence>
<name>A0ABS5UPF4_9BIFI</name>
<reference evidence="7 8" key="1">
    <citation type="journal article" date="2021" name="Environ. Microbiol.">
        <title>Genetic insights into the dark matter of the mammalian gut microbiota through targeted genome reconstruction.</title>
        <authorList>
            <person name="Lugli G.A."/>
            <person name="Alessandri G."/>
            <person name="Milani C."/>
            <person name="Viappiani A."/>
            <person name="Fontana F."/>
            <person name="Tarracchini C."/>
            <person name="Mancabelli L."/>
            <person name="Argentini C."/>
            <person name="Ruiz L."/>
            <person name="Margolles A."/>
            <person name="van Sinderen D."/>
            <person name="Turroni F."/>
            <person name="Ventura M."/>
        </authorList>
    </citation>
    <scope>NUCLEOTIDE SEQUENCE [LARGE SCALE GENOMIC DNA]</scope>
    <source>
        <strain evidence="7 8">MA2</strain>
    </source>
</reference>
<dbReference type="SUPFAM" id="SSF46894">
    <property type="entry name" value="C-terminal effector domain of the bipartite response regulators"/>
    <property type="match status" value="1"/>
</dbReference>
<dbReference type="InterPro" id="IPR016032">
    <property type="entry name" value="Sig_transdc_resp-reg_C-effctor"/>
</dbReference>
<evidence type="ECO:0000256" key="3">
    <source>
        <dbReference type="ARBA" id="ARBA00023163"/>
    </source>
</evidence>
<organism evidence="7 8">
    <name type="scientific">Bifidobacterium santillanense</name>
    <dbReference type="NCBI Taxonomy" id="2809028"/>
    <lineage>
        <taxon>Bacteria</taxon>
        <taxon>Bacillati</taxon>
        <taxon>Actinomycetota</taxon>
        <taxon>Actinomycetes</taxon>
        <taxon>Bifidobacteriales</taxon>
        <taxon>Bifidobacteriaceae</taxon>
        <taxon>Bifidobacterium</taxon>
    </lineage>
</organism>
<dbReference type="PROSITE" id="PS50043">
    <property type="entry name" value="HTH_LUXR_2"/>
    <property type="match status" value="1"/>
</dbReference>
<dbReference type="SUPFAM" id="SSF52172">
    <property type="entry name" value="CheY-like"/>
    <property type="match status" value="1"/>
</dbReference>
<keyword evidence="8" id="KW-1185">Reference proteome</keyword>
<dbReference type="Pfam" id="PF00196">
    <property type="entry name" value="GerE"/>
    <property type="match status" value="1"/>
</dbReference>
<comment type="caution">
    <text evidence="7">The sequence shown here is derived from an EMBL/GenBank/DDBJ whole genome shotgun (WGS) entry which is preliminary data.</text>
</comment>
<dbReference type="InterPro" id="IPR036388">
    <property type="entry name" value="WH-like_DNA-bd_sf"/>
</dbReference>
<gene>
    <name evidence="7" type="ORF">JS528_05195</name>
</gene>
<dbReference type="Gene3D" id="3.40.50.2300">
    <property type="match status" value="1"/>
</dbReference>
<keyword evidence="2" id="KW-0238">DNA-binding</keyword>
<dbReference type="EMBL" id="JAFEJS010000004">
    <property type="protein sequence ID" value="MBT1172757.1"/>
    <property type="molecule type" value="Genomic_DNA"/>
</dbReference>
<keyword evidence="4" id="KW-0597">Phosphoprotein</keyword>
<evidence type="ECO:0000259" key="6">
    <source>
        <dbReference type="PROSITE" id="PS50110"/>
    </source>
</evidence>
<feature type="modified residue" description="4-aspartylphosphate" evidence="4">
    <location>
        <position position="53"/>
    </location>
</feature>
<evidence type="ECO:0000259" key="5">
    <source>
        <dbReference type="PROSITE" id="PS50043"/>
    </source>
</evidence>
<dbReference type="CDD" id="cd06170">
    <property type="entry name" value="LuxR_C_like"/>
    <property type="match status" value="1"/>
</dbReference>
<protein>
    <recommendedName>
        <fullName evidence="9">DNA-binding response regulator</fullName>
    </recommendedName>
</protein>
<dbReference type="Gene3D" id="1.10.10.10">
    <property type="entry name" value="Winged helix-like DNA-binding domain superfamily/Winged helix DNA-binding domain"/>
    <property type="match status" value="1"/>
</dbReference>
<evidence type="ECO:0008006" key="9">
    <source>
        <dbReference type="Google" id="ProtNLM"/>
    </source>
</evidence>
<evidence type="ECO:0000313" key="7">
    <source>
        <dbReference type="EMBL" id="MBT1172757.1"/>
    </source>
</evidence>
<feature type="domain" description="Response regulatory" evidence="6">
    <location>
        <begin position="1"/>
        <end position="118"/>
    </location>
</feature>
<evidence type="ECO:0000256" key="4">
    <source>
        <dbReference type="PROSITE-ProRule" id="PRU00169"/>
    </source>
</evidence>
<keyword evidence="3" id="KW-0804">Transcription</keyword>
<dbReference type="PROSITE" id="PS50110">
    <property type="entry name" value="RESPONSE_REGULATORY"/>
    <property type="match status" value="1"/>
</dbReference>
<feature type="domain" description="HTH luxR-type" evidence="5">
    <location>
        <begin position="131"/>
        <end position="196"/>
    </location>
</feature>
<dbReference type="PRINTS" id="PR00038">
    <property type="entry name" value="HTHLUXR"/>
</dbReference>
<dbReference type="PANTHER" id="PTHR44688">
    <property type="entry name" value="DNA-BINDING TRANSCRIPTIONAL ACTIVATOR DEVR_DOSR"/>
    <property type="match status" value="1"/>
</dbReference>
<accession>A0ABS5UPF4</accession>
<dbReference type="PANTHER" id="PTHR44688:SF16">
    <property type="entry name" value="DNA-BINDING TRANSCRIPTIONAL ACTIVATOR DEVR_DOSR"/>
    <property type="match status" value="1"/>
</dbReference>
<dbReference type="CDD" id="cd00156">
    <property type="entry name" value="REC"/>
    <property type="match status" value="1"/>
</dbReference>
<sequence>MAVLDNDLLSLKMFRMLLQRHGAFDFLWDTRFPAVAVQSCIDRVSRPDVLLVDMALDGTTGIDVCHRIRQAVPDVRFVGVTAYDPAPYDDREHRDDLYAIVRKDDFTGLPRTIVDAYRAGSLASPDDDASDDATRHELSPRELEVLGHYADGRTTREIMDLMGLSKSTLWSYESRALSKLGARNRIEAVAKCVRLHLLP</sequence>
<keyword evidence="1" id="KW-0805">Transcription regulation</keyword>
<dbReference type="SMART" id="SM00421">
    <property type="entry name" value="HTH_LUXR"/>
    <property type="match status" value="1"/>
</dbReference>